<dbReference type="EMBL" id="QNUK01001336">
    <property type="protein sequence ID" value="KAF5883693.1"/>
    <property type="molecule type" value="Genomic_DNA"/>
</dbReference>
<dbReference type="Proteomes" id="UP000727407">
    <property type="component" value="Unassembled WGS sequence"/>
</dbReference>
<proteinExistence type="predicted"/>
<feature type="coiled-coil region" evidence="1">
    <location>
        <begin position="72"/>
        <end position="99"/>
    </location>
</feature>
<gene>
    <name evidence="4" type="ORF">DAT39_022915</name>
</gene>
<organism evidence="4 5">
    <name type="scientific">Clarias magur</name>
    <name type="common">Asian catfish</name>
    <name type="synonym">Macropteronotus magur</name>
    <dbReference type="NCBI Taxonomy" id="1594786"/>
    <lineage>
        <taxon>Eukaryota</taxon>
        <taxon>Metazoa</taxon>
        <taxon>Chordata</taxon>
        <taxon>Craniata</taxon>
        <taxon>Vertebrata</taxon>
        <taxon>Euteleostomi</taxon>
        <taxon>Actinopterygii</taxon>
        <taxon>Neopterygii</taxon>
        <taxon>Teleostei</taxon>
        <taxon>Ostariophysi</taxon>
        <taxon>Siluriformes</taxon>
        <taxon>Clariidae</taxon>
        <taxon>Clarias</taxon>
    </lineage>
</organism>
<dbReference type="Gene3D" id="2.60.120.40">
    <property type="match status" value="1"/>
</dbReference>
<protein>
    <submittedName>
        <fullName evidence="4">Complement C1q-like protein 4</fullName>
    </submittedName>
</protein>
<feature type="chain" id="PRO_5035165479" evidence="2">
    <location>
        <begin position="20"/>
        <end position="146"/>
    </location>
</feature>
<accession>A0A8J4WQQ3</accession>
<dbReference type="InterPro" id="IPR001073">
    <property type="entry name" value="C1q_dom"/>
</dbReference>
<dbReference type="OrthoDB" id="6154955at2759"/>
<sequence>MRALIFLAFSLYQCTAGHGGDNVPPEVHHGGTDRSLISGIVSDLSEIKSILKDQKALMEERKQGQTSGNNCITELQYELNELKSTVADQKIKLEALQKQLEDKPNVAFSASLFGHGGKTVGGYSTEQILQFQKVFTNVGSAYSPST</sequence>
<dbReference type="PROSITE" id="PS50871">
    <property type="entry name" value="C1Q"/>
    <property type="match status" value="1"/>
</dbReference>
<comment type="caution">
    <text evidence="4">The sequence shown here is derived from an EMBL/GenBank/DDBJ whole genome shotgun (WGS) entry which is preliminary data.</text>
</comment>
<evidence type="ECO:0000256" key="2">
    <source>
        <dbReference type="SAM" id="SignalP"/>
    </source>
</evidence>
<reference evidence="4" key="1">
    <citation type="submission" date="2020-07" db="EMBL/GenBank/DDBJ databases">
        <title>Clarias magur genome sequencing, assembly and annotation.</title>
        <authorList>
            <person name="Kushwaha B."/>
            <person name="Kumar R."/>
            <person name="Das P."/>
            <person name="Joshi C.G."/>
            <person name="Kumar D."/>
            <person name="Nagpure N.S."/>
            <person name="Pandey M."/>
            <person name="Agarwal S."/>
            <person name="Srivastava S."/>
            <person name="Singh M."/>
            <person name="Sahoo L."/>
            <person name="Jayasankar P."/>
            <person name="Meher P.K."/>
            <person name="Koringa P.G."/>
            <person name="Iquebal M.A."/>
            <person name="Das S.P."/>
            <person name="Bit A."/>
            <person name="Patnaik S."/>
            <person name="Patel N."/>
            <person name="Shah T.M."/>
            <person name="Hinsu A."/>
            <person name="Jena J.K."/>
        </authorList>
    </citation>
    <scope>NUCLEOTIDE SEQUENCE</scope>
    <source>
        <strain evidence="4">CIFAMagur01</strain>
        <tissue evidence="4">Testis</tissue>
    </source>
</reference>
<name>A0A8J4WQQ3_CLAMG</name>
<keyword evidence="5" id="KW-1185">Reference proteome</keyword>
<evidence type="ECO:0000313" key="5">
    <source>
        <dbReference type="Proteomes" id="UP000727407"/>
    </source>
</evidence>
<feature type="signal peptide" evidence="2">
    <location>
        <begin position="1"/>
        <end position="19"/>
    </location>
</feature>
<dbReference type="AlphaFoldDB" id="A0A8J4WQQ3"/>
<feature type="domain" description="C1q" evidence="3">
    <location>
        <begin position="101"/>
        <end position="146"/>
    </location>
</feature>
<evidence type="ECO:0000259" key="3">
    <source>
        <dbReference type="PROSITE" id="PS50871"/>
    </source>
</evidence>
<feature type="non-terminal residue" evidence="4">
    <location>
        <position position="146"/>
    </location>
</feature>
<dbReference type="InterPro" id="IPR008983">
    <property type="entry name" value="Tumour_necrosis_fac-like_dom"/>
</dbReference>
<keyword evidence="1" id="KW-0175">Coiled coil</keyword>
<evidence type="ECO:0000256" key="1">
    <source>
        <dbReference type="SAM" id="Coils"/>
    </source>
</evidence>
<keyword evidence="2" id="KW-0732">Signal</keyword>
<evidence type="ECO:0000313" key="4">
    <source>
        <dbReference type="EMBL" id="KAF5883693.1"/>
    </source>
</evidence>